<keyword evidence="1" id="KW-0472">Membrane</keyword>
<feature type="transmembrane region" description="Helical" evidence="1">
    <location>
        <begin position="113"/>
        <end position="138"/>
    </location>
</feature>
<dbReference type="RefSeq" id="WP_146064899.1">
    <property type="nucleotide sequence ID" value="NZ_JBJVNI010000040.1"/>
</dbReference>
<feature type="transmembrane region" description="Helical" evidence="1">
    <location>
        <begin position="87"/>
        <end position="107"/>
    </location>
</feature>
<evidence type="ECO:0000256" key="1">
    <source>
        <dbReference type="SAM" id="Phobius"/>
    </source>
</evidence>
<name>A0ABW9I8V4_9ACTN</name>
<dbReference type="EMBL" id="JBJVNI010000040">
    <property type="protein sequence ID" value="MFM9615777.1"/>
    <property type="molecule type" value="Genomic_DNA"/>
</dbReference>
<evidence type="ECO:0000313" key="3">
    <source>
        <dbReference type="Proteomes" id="UP001631957"/>
    </source>
</evidence>
<feature type="transmembrane region" description="Helical" evidence="1">
    <location>
        <begin position="48"/>
        <end position="66"/>
    </location>
</feature>
<sequence>MVVLTGCVVFARQEEKGKSMRLGSRLRGVFPRGWCRSARWWITGIRELALSTAAAVATVVFVGEMMRAVRHRDEPRTLAHLSGTFEGYVASLLGNSAGLVVLVTMAIEDGLPVVLTALLAGWCLLNIAISATVFVVVARSRIRQSAAWAELDFAEQHAPKYGRPPETIEEYRAQQLQE</sequence>
<keyword evidence="1" id="KW-1133">Transmembrane helix</keyword>
<gene>
    <name evidence="2" type="ORF">ACKI18_44760</name>
</gene>
<comment type="caution">
    <text evidence="2">The sequence shown here is derived from an EMBL/GenBank/DDBJ whole genome shotgun (WGS) entry which is preliminary data.</text>
</comment>
<organism evidence="2 3">
    <name type="scientific">Streptomyces niveiscabiei</name>
    <dbReference type="NCBI Taxonomy" id="164115"/>
    <lineage>
        <taxon>Bacteria</taxon>
        <taxon>Bacillati</taxon>
        <taxon>Actinomycetota</taxon>
        <taxon>Actinomycetes</taxon>
        <taxon>Kitasatosporales</taxon>
        <taxon>Streptomycetaceae</taxon>
        <taxon>Streptomyces</taxon>
    </lineage>
</organism>
<proteinExistence type="predicted"/>
<evidence type="ECO:0008006" key="4">
    <source>
        <dbReference type="Google" id="ProtNLM"/>
    </source>
</evidence>
<protein>
    <recommendedName>
        <fullName evidence="4">Integral membrane protein</fullName>
    </recommendedName>
</protein>
<reference evidence="2 3" key="1">
    <citation type="submission" date="2024-12" db="EMBL/GenBank/DDBJ databases">
        <title>Forecasting of Potato common scab and diversities of Pathogenic streptomyces spp. in china.</title>
        <authorList>
            <person name="Handique U."/>
            <person name="Wu J."/>
        </authorList>
    </citation>
    <scope>NUCLEOTIDE SEQUENCE [LARGE SCALE GENOMIC DNA]</scope>
    <source>
        <strain evidence="2 3">ZRIMU1530</strain>
    </source>
</reference>
<dbReference type="Proteomes" id="UP001631957">
    <property type="component" value="Unassembled WGS sequence"/>
</dbReference>
<accession>A0ABW9I8V4</accession>
<keyword evidence="1" id="KW-0812">Transmembrane</keyword>
<evidence type="ECO:0000313" key="2">
    <source>
        <dbReference type="EMBL" id="MFM9615777.1"/>
    </source>
</evidence>
<keyword evidence="3" id="KW-1185">Reference proteome</keyword>